<dbReference type="Proteomes" id="UP000286288">
    <property type="component" value="Unassembled WGS sequence"/>
</dbReference>
<reference evidence="2 6" key="2">
    <citation type="submission" date="2023-03" db="EMBL/GenBank/DDBJ databases">
        <authorList>
            <person name="Shen W."/>
            <person name="Cai J."/>
        </authorList>
    </citation>
    <scope>NUCLEOTIDE SEQUENCE</scope>
    <source>
        <strain evidence="3 6">B516</strain>
        <strain evidence="2">K72-2</strain>
    </source>
</reference>
<evidence type="ECO:0000313" key="4">
    <source>
        <dbReference type="EMBL" id="RHK06217.1"/>
    </source>
</evidence>
<dbReference type="Proteomes" id="UP001253851">
    <property type="component" value="Unassembled WGS sequence"/>
</dbReference>
<dbReference type="Proteomes" id="UP001268896">
    <property type="component" value="Unassembled WGS sequence"/>
</dbReference>
<evidence type="ECO:0000313" key="3">
    <source>
        <dbReference type="EMBL" id="MDT2982511.1"/>
    </source>
</evidence>
<dbReference type="EMBL" id="JARQDZ010000002">
    <property type="protein sequence ID" value="MDT2982511.1"/>
    <property type="molecule type" value="Genomic_DNA"/>
</dbReference>
<evidence type="ECO:0000256" key="1">
    <source>
        <dbReference type="SAM" id="Phobius"/>
    </source>
</evidence>
<protein>
    <submittedName>
        <fullName evidence="4">Uncharacterized protein</fullName>
    </submittedName>
</protein>
<evidence type="ECO:0000313" key="2">
    <source>
        <dbReference type="EMBL" id="MDT2965741.1"/>
    </source>
</evidence>
<dbReference type="EMBL" id="JARQDV010000011">
    <property type="protein sequence ID" value="MDT2965741.1"/>
    <property type="molecule type" value="Genomic_DNA"/>
</dbReference>
<dbReference type="RefSeq" id="WP_005227727.1">
    <property type="nucleotide sequence ID" value="NZ_BAAAXK010000001.1"/>
</dbReference>
<keyword evidence="1" id="KW-0472">Membrane</keyword>
<sequence>MKPIIKETLQKKTTTSAKLRYLAYAYKEWLIAITLFVVFAGSITYSLTRPKEEVVNAAIVTETAMDPTVQSELETAVETWAIDQGYQKEELRISLVSYAEPAAVQAFTTRLAAGAIQMVIFPASDAQLWQERFGSQELPQETITVGENEFILQVTNKEK</sequence>
<gene>
    <name evidence="4" type="ORF">DW084_09435</name>
    <name evidence="2" type="ORF">P7I32_14090</name>
    <name evidence="3" type="ORF">P7I34_07545</name>
</gene>
<evidence type="ECO:0000313" key="6">
    <source>
        <dbReference type="Proteomes" id="UP001253851"/>
    </source>
</evidence>
<name>A0A1L8SD22_ENTCA</name>
<proteinExistence type="predicted"/>
<dbReference type="AlphaFoldDB" id="A0A1L8SD22"/>
<reference evidence="4 5" key="1">
    <citation type="submission" date="2018-08" db="EMBL/GenBank/DDBJ databases">
        <title>A genome reference for cultivated species of the human gut microbiota.</title>
        <authorList>
            <person name="Zou Y."/>
            <person name="Xue W."/>
            <person name="Luo G."/>
        </authorList>
    </citation>
    <scope>NUCLEOTIDE SEQUENCE [LARGE SCALE GENOMIC DNA]</scope>
    <source>
        <strain evidence="4 5">AF48-16</strain>
    </source>
</reference>
<dbReference type="EMBL" id="QRMZ01000011">
    <property type="protein sequence ID" value="RHK06217.1"/>
    <property type="molecule type" value="Genomic_DNA"/>
</dbReference>
<keyword evidence="1" id="KW-0812">Transmembrane</keyword>
<organism evidence="4 5">
    <name type="scientific">Enterococcus casseliflavus</name>
    <name type="common">Enterococcus flavescens</name>
    <dbReference type="NCBI Taxonomy" id="37734"/>
    <lineage>
        <taxon>Bacteria</taxon>
        <taxon>Bacillati</taxon>
        <taxon>Bacillota</taxon>
        <taxon>Bacilli</taxon>
        <taxon>Lactobacillales</taxon>
        <taxon>Enterococcaceae</taxon>
        <taxon>Enterococcus</taxon>
    </lineage>
</organism>
<dbReference type="GeneID" id="15143481"/>
<accession>A0A1L8SD22</accession>
<keyword evidence="1" id="KW-1133">Transmembrane helix</keyword>
<comment type="caution">
    <text evidence="4">The sequence shown here is derived from an EMBL/GenBank/DDBJ whole genome shotgun (WGS) entry which is preliminary data.</text>
</comment>
<feature type="transmembrane region" description="Helical" evidence="1">
    <location>
        <begin position="21"/>
        <end position="45"/>
    </location>
</feature>
<evidence type="ECO:0000313" key="5">
    <source>
        <dbReference type="Proteomes" id="UP000286288"/>
    </source>
</evidence>